<organism evidence="11 12">
    <name type="scientific">Pseudoxanthomonas composti</name>
    <dbReference type="NCBI Taxonomy" id="2137479"/>
    <lineage>
        <taxon>Bacteria</taxon>
        <taxon>Pseudomonadati</taxon>
        <taxon>Pseudomonadota</taxon>
        <taxon>Gammaproteobacteria</taxon>
        <taxon>Lysobacterales</taxon>
        <taxon>Lysobacteraceae</taxon>
        <taxon>Pseudoxanthomonas</taxon>
    </lineage>
</organism>
<dbReference type="OrthoDB" id="1491375at2"/>
<reference evidence="11 12" key="1">
    <citation type="submission" date="2019-01" db="EMBL/GenBank/DDBJ databases">
        <title>Pseudoxanthomonas composti sp. nov., isolated from compost.</title>
        <authorList>
            <person name="Yang G."/>
        </authorList>
    </citation>
    <scope>NUCLEOTIDE SEQUENCE [LARGE SCALE GENOMIC DNA]</scope>
    <source>
        <strain evidence="11 12">GSS15</strain>
    </source>
</reference>
<keyword evidence="7" id="KW-1133">Transmembrane helix</keyword>
<dbReference type="InterPro" id="IPR036034">
    <property type="entry name" value="PDZ_sf"/>
</dbReference>
<keyword evidence="3" id="KW-1003">Cell membrane</keyword>
<keyword evidence="6" id="KW-0653">Protein transport</keyword>
<dbReference type="InterPro" id="IPR041489">
    <property type="entry name" value="PDZ_6"/>
</dbReference>
<evidence type="ECO:0000256" key="3">
    <source>
        <dbReference type="ARBA" id="ARBA00022475"/>
    </source>
</evidence>
<dbReference type="Gene3D" id="2.30.42.10">
    <property type="match status" value="1"/>
</dbReference>
<feature type="domain" description="PDZ" evidence="10">
    <location>
        <begin position="321"/>
        <end position="363"/>
    </location>
</feature>
<dbReference type="EMBL" id="SAWZ01000001">
    <property type="protein sequence ID" value="RXR08351.1"/>
    <property type="molecule type" value="Genomic_DNA"/>
</dbReference>
<dbReference type="AlphaFoldDB" id="A0A4Q1K016"/>
<evidence type="ECO:0000259" key="9">
    <source>
        <dbReference type="Pfam" id="PF11356"/>
    </source>
</evidence>
<evidence type="ECO:0000313" key="11">
    <source>
        <dbReference type="EMBL" id="RXR08351.1"/>
    </source>
</evidence>
<keyword evidence="5" id="KW-0812">Transmembrane</keyword>
<keyword evidence="2" id="KW-0813">Transport</keyword>
<comment type="caution">
    <text evidence="11">The sequence shown here is derived from an EMBL/GenBank/DDBJ whole genome shotgun (WGS) entry which is preliminary data.</text>
</comment>
<name>A0A4Q1K016_9GAMM</name>
<evidence type="ECO:0000256" key="6">
    <source>
        <dbReference type="ARBA" id="ARBA00022927"/>
    </source>
</evidence>
<dbReference type="Pfam" id="PF11356">
    <property type="entry name" value="T2SSC"/>
    <property type="match status" value="1"/>
</dbReference>
<evidence type="ECO:0000256" key="2">
    <source>
        <dbReference type="ARBA" id="ARBA00022448"/>
    </source>
</evidence>
<evidence type="ECO:0000256" key="8">
    <source>
        <dbReference type="ARBA" id="ARBA00023136"/>
    </source>
</evidence>
<dbReference type="GO" id="GO:0015031">
    <property type="term" value="P:protein transport"/>
    <property type="evidence" value="ECO:0007669"/>
    <property type="project" value="UniProtKB-KW"/>
</dbReference>
<dbReference type="Pfam" id="PF17820">
    <property type="entry name" value="PDZ_6"/>
    <property type="match status" value="1"/>
</dbReference>
<gene>
    <name evidence="11" type="ORF">EPA99_00520</name>
</gene>
<dbReference type="SUPFAM" id="SSF50156">
    <property type="entry name" value="PDZ domain-like"/>
    <property type="match status" value="1"/>
</dbReference>
<keyword evidence="12" id="KW-1185">Reference proteome</keyword>
<comment type="subcellular location">
    <subcellularLocation>
        <location evidence="1">Cell inner membrane</location>
    </subcellularLocation>
</comment>
<feature type="domain" description="Type II secretion system protein GspC N-terminal" evidence="9">
    <location>
        <begin position="183"/>
        <end position="250"/>
    </location>
</feature>
<dbReference type="InterPro" id="IPR024961">
    <property type="entry name" value="T2SS_GspC_N"/>
</dbReference>
<evidence type="ECO:0000259" key="10">
    <source>
        <dbReference type="Pfam" id="PF17820"/>
    </source>
</evidence>
<evidence type="ECO:0000256" key="4">
    <source>
        <dbReference type="ARBA" id="ARBA00022519"/>
    </source>
</evidence>
<evidence type="ECO:0000256" key="1">
    <source>
        <dbReference type="ARBA" id="ARBA00004533"/>
    </source>
</evidence>
<proteinExistence type="predicted"/>
<accession>A0A4Q1K016</accession>
<keyword evidence="8" id="KW-0472">Membrane</keyword>
<evidence type="ECO:0000313" key="12">
    <source>
        <dbReference type="Proteomes" id="UP000289784"/>
    </source>
</evidence>
<dbReference type="Gene3D" id="2.30.30.830">
    <property type="match status" value="1"/>
</dbReference>
<dbReference type="GO" id="GO:0005886">
    <property type="term" value="C:plasma membrane"/>
    <property type="evidence" value="ECO:0007669"/>
    <property type="project" value="UniProtKB-SubCell"/>
</dbReference>
<evidence type="ECO:0000256" key="7">
    <source>
        <dbReference type="ARBA" id="ARBA00022989"/>
    </source>
</evidence>
<keyword evidence="4" id="KW-0997">Cell inner membrane</keyword>
<evidence type="ECO:0000256" key="5">
    <source>
        <dbReference type="ARBA" id="ARBA00022692"/>
    </source>
</evidence>
<sequence>MALFHPPSPRKGQHAHVGVSRSAAAGVLVDTLRVVHPTWGGWRFPIHHRRGRGNAGHVGVPRLVAAGVLVDKLRVVHPTWEHCDNWPQVSLYGHISVASCPRPPDPSRGVDVPSLSRLPLPTWPSKERLRVVAEVALLLALALQAARLLWLALAPIGPIGVPAAAGSAQHAQRLRGELLFAEATIPAASLEGYTLHGVRTGVGGGSAIIAGPDKLQRAYRRGDALAPGLRLERIQADHVMISSGASQRRLDLDTTASANTAAPAALASTPQLAANVPAAAPTNADVSPAQLLDQAGLRANTRDGKVDGYTLMPRGDDALLRQAGLQPGDVLTSVNGLALDAEHLQEVQAQLRDGGQARITYQRDGQSRVLTLKAP</sequence>
<evidence type="ECO:0008006" key="13">
    <source>
        <dbReference type="Google" id="ProtNLM"/>
    </source>
</evidence>
<dbReference type="Proteomes" id="UP000289784">
    <property type="component" value="Unassembled WGS sequence"/>
</dbReference>
<protein>
    <recommendedName>
        <fullName evidence="13">PDZ domain-containing protein</fullName>
    </recommendedName>
</protein>